<reference evidence="8" key="1">
    <citation type="submission" date="2025-08" db="UniProtKB">
        <authorList>
            <consortium name="RefSeq"/>
        </authorList>
    </citation>
    <scope>IDENTIFICATION</scope>
</reference>
<protein>
    <submittedName>
        <fullName evidence="8">Longitudinals lacking protein, isoforms A/B/D/L-like</fullName>
    </submittedName>
</protein>
<evidence type="ECO:0000313" key="7">
    <source>
        <dbReference type="Proteomes" id="UP000695007"/>
    </source>
</evidence>
<sequence>MEFVEYYEPLTSLQRIKLRIVKSESLTIGGKLIPKYKHVCDQCGKSYMRTNTLKRHIKYECGKPASFCCTFCTYRAKRKDNLRYHINNCQKRREGHKIRVKRR</sequence>
<dbReference type="Gene3D" id="3.30.160.60">
    <property type="entry name" value="Classic Zinc Finger"/>
    <property type="match status" value="1"/>
</dbReference>
<evidence type="ECO:0000256" key="1">
    <source>
        <dbReference type="ARBA" id="ARBA00022723"/>
    </source>
</evidence>
<feature type="domain" description="C2H2-type" evidence="6">
    <location>
        <begin position="38"/>
        <end position="65"/>
    </location>
</feature>
<keyword evidence="1" id="KW-0479">Metal-binding</keyword>
<name>A0AAJ7E2Y0_9HYME</name>
<keyword evidence="4" id="KW-0862">Zinc</keyword>
<evidence type="ECO:0000313" key="8">
    <source>
        <dbReference type="RefSeq" id="XP_011505902.1"/>
    </source>
</evidence>
<gene>
    <name evidence="8" type="primary">LOC105368567</name>
</gene>
<dbReference type="GO" id="GO:0008270">
    <property type="term" value="F:zinc ion binding"/>
    <property type="evidence" value="ECO:0007669"/>
    <property type="project" value="UniProtKB-KW"/>
</dbReference>
<organism evidence="7 8">
    <name type="scientific">Ceratosolen solmsi marchali</name>
    <dbReference type="NCBI Taxonomy" id="326594"/>
    <lineage>
        <taxon>Eukaryota</taxon>
        <taxon>Metazoa</taxon>
        <taxon>Ecdysozoa</taxon>
        <taxon>Arthropoda</taxon>
        <taxon>Hexapoda</taxon>
        <taxon>Insecta</taxon>
        <taxon>Pterygota</taxon>
        <taxon>Neoptera</taxon>
        <taxon>Endopterygota</taxon>
        <taxon>Hymenoptera</taxon>
        <taxon>Apocrita</taxon>
        <taxon>Proctotrupomorpha</taxon>
        <taxon>Chalcidoidea</taxon>
        <taxon>Agaonidae</taxon>
        <taxon>Agaoninae</taxon>
        <taxon>Ceratosolen</taxon>
    </lineage>
</organism>
<evidence type="ECO:0000256" key="4">
    <source>
        <dbReference type="ARBA" id="ARBA00022833"/>
    </source>
</evidence>
<dbReference type="SUPFAM" id="SSF57667">
    <property type="entry name" value="beta-beta-alpha zinc fingers"/>
    <property type="match status" value="1"/>
</dbReference>
<evidence type="ECO:0000256" key="2">
    <source>
        <dbReference type="ARBA" id="ARBA00022737"/>
    </source>
</evidence>
<evidence type="ECO:0000256" key="3">
    <source>
        <dbReference type="ARBA" id="ARBA00022771"/>
    </source>
</evidence>
<accession>A0AAJ7E2Y0</accession>
<evidence type="ECO:0000256" key="5">
    <source>
        <dbReference type="PROSITE-ProRule" id="PRU00042"/>
    </source>
</evidence>
<keyword evidence="2" id="KW-0677">Repeat</keyword>
<dbReference type="GeneID" id="105368567"/>
<dbReference type="Proteomes" id="UP000695007">
    <property type="component" value="Unplaced"/>
</dbReference>
<dbReference type="FunFam" id="3.30.160.60:FF:000100">
    <property type="entry name" value="Zinc finger 45-like"/>
    <property type="match status" value="1"/>
</dbReference>
<dbReference type="InterPro" id="IPR013087">
    <property type="entry name" value="Znf_C2H2_type"/>
</dbReference>
<dbReference type="AlphaFoldDB" id="A0AAJ7E2Y0"/>
<keyword evidence="3 5" id="KW-0863">Zinc-finger</keyword>
<dbReference type="KEGG" id="csol:105368567"/>
<dbReference type="InterPro" id="IPR036236">
    <property type="entry name" value="Znf_C2H2_sf"/>
</dbReference>
<dbReference type="PROSITE" id="PS50157">
    <property type="entry name" value="ZINC_FINGER_C2H2_2"/>
    <property type="match status" value="1"/>
</dbReference>
<evidence type="ECO:0000259" key="6">
    <source>
        <dbReference type="PROSITE" id="PS50157"/>
    </source>
</evidence>
<proteinExistence type="predicted"/>
<dbReference type="RefSeq" id="XP_011505902.1">
    <property type="nucleotide sequence ID" value="XM_011507600.1"/>
</dbReference>
<keyword evidence="7" id="KW-1185">Reference proteome</keyword>